<dbReference type="HOGENOM" id="CLU_849765_0_0_0"/>
<evidence type="ECO:0000313" key="2">
    <source>
        <dbReference type="Proteomes" id="UP000000379"/>
    </source>
</evidence>
<protein>
    <submittedName>
        <fullName evidence="1">Uncharacterized protein</fullName>
    </submittedName>
</protein>
<reference evidence="2" key="1">
    <citation type="submission" date="2010-05" db="EMBL/GenBank/DDBJ databases">
        <title>The complete genome of Truepera radiovictris DSM 17093.</title>
        <authorList>
            <consortium name="US DOE Joint Genome Institute (JGI-PGF)"/>
            <person name="Lucas S."/>
            <person name="Copeland A."/>
            <person name="Lapidus A."/>
            <person name="Glavina del Rio T."/>
            <person name="Dalin E."/>
            <person name="Tice H."/>
            <person name="Bruce D."/>
            <person name="Goodwin L."/>
            <person name="Pitluck S."/>
            <person name="Kyrpides N."/>
            <person name="Mavromatis K."/>
            <person name="Ovchinnikova G."/>
            <person name="Munk A.C."/>
            <person name="Detter J.C."/>
            <person name="Han C."/>
            <person name="Tapia R."/>
            <person name="Land M."/>
            <person name="Hauser L."/>
            <person name="Markowitz V."/>
            <person name="Cheng J.-F."/>
            <person name="Hugenholtz P."/>
            <person name="Woyke T."/>
            <person name="Wu D."/>
            <person name="Tindall B."/>
            <person name="Pomrenke H.G."/>
            <person name="Brambilla E."/>
            <person name="Klenk H.-P."/>
            <person name="Eisen J.A."/>
        </authorList>
    </citation>
    <scope>NUCLEOTIDE SEQUENCE [LARGE SCALE GENOMIC DNA]</scope>
    <source>
        <strain evidence="2">DSM 17093 / CIP 108686 / LMG 22925 / RQ-24</strain>
    </source>
</reference>
<keyword evidence="2" id="KW-1185">Reference proteome</keyword>
<dbReference type="Proteomes" id="UP000000379">
    <property type="component" value="Chromosome"/>
</dbReference>
<reference evidence="1 2" key="2">
    <citation type="journal article" date="2011" name="Stand. Genomic Sci.">
        <title>Complete genome sequence of Truepera radiovictrix type strain (RQ-24).</title>
        <authorList>
            <person name="Ivanova N."/>
            <person name="Rohde C."/>
            <person name="Munk C."/>
            <person name="Nolan M."/>
            <person name="Lucas S."/>
            <person name="Del Rio T.G."/>
            <person name="Tice H."/>
            <person name="Deshpande S."/>
            <person name="Cheng J.F."/>
            <person name="Tapia R."/>
            <person name="Han C."/>
            <person name="Goodwin L."/>
            <person name="Pitluck S."/>
            <person name="Liolios K."/>
            <person name="Mavromatis K."/>
            <person name="Mikhailova N."/>
            <person name="Pati A."/>
            <person name="Chen A."/>
            <person name="Palaniappan K."/>
            <person name="Land M."/>
            <person name="Hauser L."/>
            <person name="Chang Y.J."/>
            <person name="Jeffries C.D."/>
            <person name="Brambilla E."/>
            <person name="Rohde M."/>
            <person name="Goker M."/>
            <person name="Tindall B.J."/>
            <person name="Woyke T."/>
            <person name="Bristow J."/>
            <person name="Eisen J.A."/>
            <person name="Markowitz V."/>
            <person name="Hugenholtz P."/>
            <person name="Kyrpides N.C."/>
            <person name="Klenk H.P."/>
            <person name="Lapidus A."/>
        </authorList>
    </citation>
    <scope>NUCLEOTIDE SEQUENCE [LARGE SCALE GENOMIC DNA]</scope>
    <source>
        <strain evidence="2">DSM 17093 / CIP 108686 / LMG 22925 / RQ-24</strain>
    </source>
</reference>
<gene>
    <name evidence="1" type="ordered locus">Trad_1814</name>
</gene>
<evidence type="ECO:0000313" key="1">
    <source>
        <dbReference type="EMBL" id="ADI14931.1"/>
    </source>
</evidence>
<dbReference type="KEGG" id="tra:Trad_1814"/>
<proteinExistence type="predicted"/>
<dbReference type="RefSeq" id="WP_013178297.1">
    <property type="nucleotide sequence ID" value="NC_014221.1"/>
</dbReference>
<dbReference type="EMBL" id="CP002049">
    <property type="protein sequence ID" value="ADI14931.1"/>
    <property type="molecule type" value="Genomic_DNA"/>
</dbReference>
<dbReference type="AlphaFoldDB" id="D7CQE7"/>
<organism evidence="1 2">
    <name type="scientific">Truepera radiovictrix (strain DSM 17093 / CIP 108686 / LMG 22925 / RQ-24)</name>
    <dbReference type="NCBI Taxonomy" id="649638"/>
    <lineage>
        <taxon>Bacteria</taxon>
        <taxon>Thermotogati</taxon>
        <taxon>Deinococcota</taxon>
        <taxon>Deinococci</taxon>
        <taxon>Trueperales</taxon>
        <taxon>Trueperaceae</taxon>
        <taxon>Truepera</taxon>
    </lineage>
</organism>
<sequence>MTHVFSTRPRAPHGVRALGVLVALLCLLGAARAQTLGGALSVASTGALEPELQLRDLALEGVTLDLRAALPVGGAPSGGALARTRTSFGPLGTVALIGRADASAAGAFDFGVSATGALAQWGFDGALGVFNRNPGAFAPFGAFDLAARPFLAPTGGVGALLTVGLTRRVTRTTLLELKPTAYLAAAGAGGRLEGALQLRRLVANDTGAVILLAAAPPEGGTFGAAGFEYRLSRAGLPPLSAALLVGVGEAGVRPGLRAAVSGEARGLRYRAALSAEPYRTEAPPYRAAVGVNAALGGGTAGLELGAAPGNPFGVPPLLLRATYAFDL</sequence>
<name>D7CQE7_TRURR</name>
<accession>D7CQE7</accession>